<sequence>MIETAVMIVLVCACIYLLYKYKQLKGSVMRVSRELAEMGEEESTRRKILIRRNAPFSEIVFSINAIIDKKNTEIEKLKLSEKAHRSLLTNLAHDLRTPLTTLIGYLEAMDMDLNREKNAEYLQTALSKAKQLKDNVNQIFEWAKLYSNTDELNLKRTDLSEYTRMVLIDWVPIFEKRNINYDIDIPDSRLDGYIDEISYQTVINNLIKNIIEHADAKNVKVRLTGEEEKIKLEISDDGVGIDPGLKEKIFEEFFKVSGARGGTGSGLGLSIVRLLVEKQKGNILVDTGKNKGTSFKITFPRVE</sequence>
<dbReference type="InterPro" id="IPR004358">
    <property type="entry name" value="Sig_transdc_His_kin-like_C"/>
</dbReference>
<dbReference type="InterPro" id="IPR050351">
    <property type="entry name" value="BphY/WalK/GraS-like"/>
</dbReference>
<dbReference type="Gene3D" id="1.10.287.130">
    <property type="match status" value="1"/>
</dbReference>
<dbReference type="Pfam" id="PF00512">
    <property type="entry name" value="HisKA"/>
    <property type="match status" value="1"/>
</dbReference>
<keyword evidence="5" id="KW-0808">Transferase</keyword>
<dbReference type="SMART" id="SM00387">
    <property type="entry name" value="HATPase_c"/>
    <property type="match status" value="1"/>
</dbReference>
<dbReference type="AlphaFoldDB" id="A0A1B1YC34"/>
<accession>A0A1B1YC34</accession>
<evidence type="ECO:0000313" key="9">
    <source>
        <dbReference type="EMBL" id="ANW98314.1"/>
    </source>
</evidence>
<proteinExistence type="predicted"/>
<dbReference type="EC" id="2.7.13.3" evidence="3"/>
<gene>
    <name evidence="9" type="ORF">CSTERTH_04310</name>
</gene>
<dbReference type="InterPro" id="IPR003661">
    <property type="entry name" value="HisK_dim/P_dom"/>
</dbReference>
<dbReference type="SMART" id="SM00388">
    <property type="entry name" value="HisKA"/>
    <property type="match status" value="1"/>
</dbReference>
<dbReference type="GO" id="GO:0016036">
    <property type="term" value="P:cellular response to phosphate starvation"/>
    <property type="evidence" value="ECO:0007669"/>
    <property type="project" value="TreeGrafter"/>
</dbReference>
<dbReference type="RefSeq" id="WP_015358596.1">
    <property type="nucleotide sequence ID" value="NZ_CP014672.1"/>
</dbReference>
<evidence type="ECO:0000256" key="4">
    <source>
        <dbReference type="ARBA" id="ARBA00022553"/>
    </source>
</evidence>
<reference evidence="9 10" key="1">
    <citation type="submission" date="2016-02" db="EMBL/GenBank/DDBJ databases">
        <title>Comparison of Clostridium stercorarium subspecies using comparative genomics and transcriptomics.</title>
        <authorList>
            <person name="Schellenberg J."/>
            <person name="Thallinger G."/>
            <person name="Levin D.B."/>
            <person name="Zhang X."/>
            <person name="Alvare G."/>
            <person name="Fristensky B."/>
            <person name="Sparling R."/>
        </authorList>
    </citation>
    <scope>NUCLEOTIDE SEQUENCE [LARGE SCALE GENOMIC DNA]</scope>
    <source>
        <strain evidence="9 10">DSM 2910</strain>
    </source>
</reference>
<dbReference type="CDD" id="cd00082">
    <property type="entry name" value="HisKA"/>
    <property type="match status" value="1"/>
</dbReference>
<keyword evidence="4" id="KW-0597">Phosphoprotein</keyword>
<protein>
    <recommendedName>
        <fullName evidence="3">histidine kinase</fullName>
        <ecNumber evidence="3">2.7.13.3</ecNumber>
    </recommendedName>
</protein>
<dbReference type="GO" id="GO:0000155">
    <property type="term" value="F:phosphorelay sensor kinase activity"/>
    <property type="evidence" value="ECO:0007669"/>
    <property type="project" value="InterPro"/>
</dbReference>
<feature type="domain" description="Histidine kinase" evidence="8">
    <location>
        <begin position="90"/>
        <end position="303"/>
    </location>
</feature>
<dbReference type="PROSITE" id="PS50109">
    <property type="entry name" value="HIS_KIN"/>
    <property type="match status" value="1"/>
</dbReference>
<dbReference type="PANTHER" id="PTHR45453:SF1">
    <property type="entry name" value="PHOSPHATE REGULON SENSOR PROTEIN PHOR"/>
    <property type="match status" value="1"/>
</dbReference>
<dbReference type="Pfam" id="PF02518">
    <property type="entry name" value="HATPase_c"/>
    <property type="match status" value="1"/>
</dbReference>
<dbReference type="SUPFAM" id="SSF47384">
    <property type="entry name" value="Homodimeric domain of signal transducing histidine kinase"/>
    <property type="match status" value="1"/>
</dbReference>
<dbReference type="InterPro" id="IPR005467">
    <property type="entry name" value="His_kinase_dom"/>
</dbReference>
<dbReference type="InterPro" id="IPR036890">
    <property type="entry name" value="HATPase_C_sf"/>
</dbReference>
<evidence type="ECO:0000256" key="3">
    <source>
        <dbReference type="ARBA" id="ARBA00012438"/>
    </source>
</evidence>
<dbReference type="PRINTS" id="PR00344">
    <property type="entry name" value="BCTRLSENSOR"/>
</dbReference>
<evidence type="ECO:0000256" key="5">
    <source>
        <dbReference type="ARBA" id="ARBA00022679"/>
    </source>
</evidence>
<dbReference type="Gene3D" id="3.30.565.10">
    <property type="entry name" value="Histidine kinase-like ATPase, C-terminal domain"/>
    <property type="match status" value="1"/>
</dbReference>
<evidence type="ECO:0000259" key="8">
    <source>
        <dbReference type="PROSITE" id="PS50109"/>
    </source>
</evidence>
<evidence type="ECO:0000313" key="10">
    <source>
        <dbReference type="Proteomes" id="UP000092971"/>
    </source>
</evidence>
<evidence type="ECO:0000256" key="7">
    <source>
        <dbReference type="ARBA" id="ARBA00023012"/>
    </source>
</evidence>
<comment type="subcellular location">
    <subcellularLocation>
        <location evidence="2">Membrane</location>
    </subcellularLocation>
</comment>
<evidence type="ECO:0000256" key="6">
    <source>
        <dbReference type="ARBA" id="ARBA00022777"/>
    </source>
</evidence>
<dbReference type="EMBL" id="CP014672">
    <property type="protein sequence ID" value="ANW98314.1"/>
    <property type="molecule type" value="Genomic_DNA"/>
</dbReference>
<dbReference type="Proteomes" id="UP000092971">
    <property type="component" value="Chromosome"/>
</dbReference>
<dbReference type="PANTHER" id="PTHR45453">
    <property type="entry name" value="PHOSPHATE REGULON SENSOR PROTEIN PHOR"/>
    <property type="match status" value="1"/>
</dbReference>
<evidence type="ECO:0000256" key="1">
    <source>
        <dbReference type="ARBA" id="ARBA00000085"/>
    </source>
</evidence>
<dbReference type="InterPro" id="IPR036097">
    <property type="entry name" value="HisK_dim/P_sf"/>
</dbReference>
<evidence type="ECO:0000256" key="2">
    <source>
        <dbReference type="ARBA" id="ARBA00004370"/>
    </source>
</evidence>
<dbReference type="InterPro" id="IPR003594">
    <property type="entry name" value="HATPase_dom"/>
</dbReference>
<dbReference type="SUPFAM" id="SSF55874">
    <property type="entry name" value="ATPase domain of HSP90 chaperone/DNA topoisomerase II/histidine kinase"/>
    <property type="match status" value="1"/>
</dbReference>
<name>A0A1B1YC34_THEST</name>
<keyword evidence="6 9" id="KW-0418">Kinase</keyword>
<dbReference type="GO" id="GO:0004721">
    <property type="term" value="F:phosphoprotein phosphatase activity"/>
    <property type="evidence" value="ECO:0007669"/>
    <property type="project" value="TreeGrafter"/>
</dbReference>
<dbReference type="CDD" id="cd00075">
    <property type="entry name" value="HATPase"/>
    <property type="match status" value="1"/>
</dbReference>
<keyword evidence="7" id="KW-0902">Two-component regulatory system</keyword>
<comment type="catalytic activity">
    <reaction evidence="1">
        <text>ATP + protein L-histidine = ADP + protein N-phospho-L-histidine.</text>
        <dbReference type="EC" id="2.7.13.3"/>
    </reaction>
</comment>
<dbReference type="OrthoDB" id="9792991at2"/>
<dbReference type="GO" id="GO:0005886">
    <property type="term" value="C:plasma membrane"/>
    <property type="evidence" value="ECO:0007669"/>
    <property type="project" value="TreeGrafter"/>
</dbReference>
<organism evidence="9 10">
    <name type="scientific">Thermoclostridium stercorarium subsp. thermolacticum DSM 2910</name>
    <dbReference type="NCBI Taxonomy" id="1121336"/>
    <lineage>
        <taxon>Bacteria</taxon>
        <taxon>Bacillati</taxon>
        <taxon>Bacillota</taxon>
        <taxon>Clostridia</taxon>
        <taxon>Eubacteriales</taxon>
        <taxon>Oscillospiraceae</taxon>
        <taxon>Thermoclostridium</taxon>
    </lineage>
</organism>